<feature type="region of interest" description="Disordered" evidence="1">
    <location>
        <begin position="327"/>
        <end position="348"/>
    </location>
</feature>
<organism evidence="2 3">
    <name type="scientific">Legionella massiliensis</name>
    <dbReference type="NCBI Taxonomy" id="1034943"/>
    <lineage>
        <taxon>Bacteria</taxon>
        <taxon>Pseudomonadati</taxon>
        <taxon>Pseudomonadota</taxon>
        <taxon>Gammaproteobacteria</taxon>
        <taxon>Legionellales</taxon>
        <taxon>Legionellaceae</taxon>
        <taxon>Legionella</taxon>
    </lineage>
</organism>
<evidence type="ECO:0008006" key="4">
    <source>
        <dbReference type="Google" id="ProtNLM"/>
    </source>
</evidence>
<dbReference type="Proteomes" id="UP000044071">
    <property type="component" value="Unassembled WGS sequence"/>
</dbReference>
<protein>
    <recommendedName>
        <fullName evidence="4">Dot/Icm T4SS effector</fullName>
    </recommendedName>
</protein>
<dbReference type="OrthoDB" id="5653025at2"/>
<feature type="compositionally biased region" description="Low complexity" evidence="1">
    <location>
        <begin position="477"/>
        <end position="487"/>
    </location>
</feature>
<dbReference type="RefSeq" id="WP_043874674.1">
    <property type="nucleotide sequence ID" value="NZ_CCVW01000003.1"/>
</dbReference>
<sequence>MARILGISFDFDGSLSPAQPENIIADNIDLLINIKRKMADFDLTRIFVGSNRQSDIDDNMNGVSNRTGSCYPKISQISDFIGAAFDDSLMADFYNDLLPGESMRRALTMLNPYSEDKERFDYDFEQLGQAPTIDWLHDRSKLSILITQIQKLASEHPNDEIEFEFYDDNPEIIAALRNYFSISENCQLLPKNLKAFRLGVYPPLYRKDGADLVPDFSAPIVGIGESPIMGTDENPIVGTGEIDFNYRQTLKRMAAACIESPGYQAYEPVAKRTRVTNYSHVEYAGFTLTAPMDFIRDYKPGMVPKVEPHPVPPELKRYSDIVNLAAEPSSSQNTSSSSSSSSSSIPQASTSSRFLNALSAFIPSSQSFKFRRRAAEEKKKLHSRDTSESTTSTTNLPIRSLTSPKLGRTDSFIIESNSPRDTNNAPPMQTSRLIDREGIDSKTEDHHSASSSSYDTEKKLNVTEQSSDDSETDETYSSDSSTSDTASGQSNFFQPATKQQRDRPITLSPYRGKSFTQ</sequence>
<proteinExistence type="predicted"/>
<name>A0A078KYW7_9GAMM</name>
<dbReference type="EMBL" id="CCSB01000003">
    <property type="protein sequence ID" value="CDZ78131.1"/>
    <property type="molecule type" value="Genomic_DNA"/>
</dbReference>
<feature type="compositionally biased region" description="Basic and acidic residues" evidence="1">
    <location>
        <begin position="433"/>
        <end position="448"/>
    </location>
</feature>
<dbReference type="AlphaFoldDB" id="A0A078KYW7"/>
<evidence type="ECO:0000256" key="1">
    <source>
        <dbReference type="SAM" id="MobiDB-lite"/>
    </source>
</evidence>
<reference evidence="2" key="1">
    <citation type="submission" date="2014-06" db="EMBL/GenBank/DDBJ databases">
        <authorList>
            <person name="Urmite Genomes Urmite Genomes"/>
        </authorList>
    </citation>
    <scope>NUCLEOTIDE SEQUENCE [LARGE SCALE GENOMIC DNA]</scope>
</reference>
<feature type="compositionally biased region" description="Basic and acidic residues" evidence="1">
    <location>
        <begin position="373"/>
        <end position="387"/>
    </location>
</feature>
<feature type="compositionally biased region" description="Low complexity" evidence="1">
    <location>
        <begin position="328"/>
        <end position="348"/>
    </location>
</feature>
<feature type="compositionally biased region" description="Acidic residues" evidence="1">
    <location>
        <begin position="466"/>
        <end position="476"/>
    </location>
</feature>
<keyword evidence="3" id="KW-1185">Reference proteome</keyword>
<evidence type="ECO:0000313" key="3">
    <source>
        <dbReference type="Proteomes" id="UP000044071"/>
    </source>
</evidence>
<feature type="compositionally biased region" description="Polar residues" evidence="1">
    <location>
        <begin position="488"/>
        <end position="498"/>
    </location>
</feature>
<accession>A0A078KYW7</accession>
<feature type="region of interest" description="Disordered" evidence="1">
    <location>
        <begin position="373"/>
        <end position="517"/>
    </location>
</feature>
<dbReference type="eggNOG" id="ENOG502ZN61">
    <property type="taxonomic scope" value="Bacteria"/>
</dbReference>
<gene>
    <name evidence="2" type="ORF">BN59_02438</name>
</gene>
<evidence type="ECO:0000313" key="2">
    <source>
        <dbReference type="EMBL" id="CDZ78131.1"/>
    </source>
</evidence>
<feature type="compositionally biased region" description="Polar residues" evidence="1">
    <location>
        <begin position="414"/>
        <end position="432"/>
    </location>
</feature>